<proteinExistence type="predicted"/>
<comment type="caution">
    <text evidence="1">The sequence shown here is derived from an EMBL/GenBank/DDBJ whole genome shotgun (WGS) entry which is preliminary data.</text>
</comment>
<dbReference type="Proteomes" id="UP001162060">
    <property type="component" value="Unassembled WGS sequence"/>
</dbReference>
<protein>
    <submittedName>
        <fullName evidence="1">Uncharacterized protein</fullName>
    </submittedName>
</protein>
<accession>A0AAV1UCF1</accession>
<gene>
    <name evidence="1" type="ORF">PM001_LOCUS16138</name>
</gene>
<organism evidence="1 2">
    <name type="scientific">Peronospora matthiolae</name>
    <dbReference type="NCBI Taxonomy" id="2874970"/>
    <lineage>
        <taxon>Eukaryota</taxon>
        <taxon>Sar</taxon>
        <taxon>Stramenopiles</taxon>
        <taxon>Oomycota</taxon>
        <taxon>Peronosporomycetes</taxon>
        <taxon>Peronosporales</taxon>
        <taxon>Peronosporaceae</taxon>
        <taxon>Peronospora</taxon>
    </lineage>
</organism>
<evidence type="ECO:0000313" key="1">
    <source>
        <dbReference type="EMBL" id="CAK7930988.1"/>
    </source>
</evidence>
<sequence length="36" mass="4035">MVRNIFLGVETREVVDRLEQCNGNVLVVVSGLTNEM</sequence>
<name>A0AAV1UCF1_9STRA</name>
<dbReference type="EMBL" id="CAKLBY020000171">
    <property type="protein sequence ID" value="CAK7930988.1"/>
    <property type="molecule type" value="Genomic_DNA"/>
</dbReference>
<reference evidence="1" key="1">
    <citation type="submission" date="2024-01" db="EMBL/GenBank/DDBJ databases">
        <authorList>
            <person name="Webb A."/>
        </authorList>
    </citation>
    <scope>NUCLEOTIDE SEQUENCE</scope>
    <source>
        <strain evidence="1">Pm1</strain>
    </source>
</reference>
<dbReference type="AlphaFoldDB" id="A0AAV1UCF1"/>
<evidence type="ECO:0000313" key="2">
    <source>
        <dbReference type="Proteomes" id="UP001162060"/>
    </source>
</evidence>